<dbReference type="Gene3D" id="3.30.70.3550">
    <property type="entry name" value="Leucyl/phenylalanyl-tRNA-protein transferase, N-terminal domain"/>
    <property type="match status" value="1"/>
</dbReference>
<gene>
    <name evidence="4 5" type="primary">aat</name>
    <name evidence="5" type="ORF">ACFQZQ_02325</name>
</gene>
<organism evidence="5 6">
    <name type="scientific">Lysobacter koreensis</name>
    <dbReference type="NCBI Taxonomy" id="266122"/>
    <lineage>
        <taxon>Bacteria</taxon>
        <taxon>Pseudomonadati</taxon>
        <taxon>Pseudomonadota</taxon>
        <taxon>Gammaproteobacteria</taxon>
        <taxon>Lysobacterales</taxon>
        <taxon>Lysobacteraceae</taxon>
        <taxon>Lysobacter</taxon>
    </lineage>
</organism>
<comment type="function">
    <text evidence="4">Functions in the N-end rule pathway of protein degradation where it conjugates Leu, Phe and, less efficiently, Met from aminoacyl-tRNAs to the N-termini of proteins containing an N-terminal arginine or lysine.</text>
</comment>
<dbReference type="GO" id="GO:0008914">
    <property type="term" value="F:leucyl-tRNA--protein transferase activity"/>
    <property type="evidence" value="ECO:0007669"/>
    <property type="project" value="UniProtKB-EC"/>
</dbReference>
<keyword evidence="1 4" id="KW-0963">Cytoplasm</keyword>
<dbReference type="InterPro" id="IPR042203">
    <property type="entry name" value="Leu/Phe-tRNA_Trfase_C"/>
</dbReference>
<dbReference type="EMBL" id="JBHTIH010000002">
    <property type="protein sequence ID" value="MFD0738127.1"/>
    <property type="molecule type" value="Genomic_DNA"/>
</dbReference>
<dbReference type="Pfam" id="PF03588">
    <property type="entry name" value="Leu_Phe_trans"/>
    <property type="match status" value="1"/>
</dbReference>
<dbReference type="HAMAP" id="MF_00688">
    <property type="entry name" value="Leu_Phe_trans"/>
    <property type="match status" value="1"/>
</dbReference>
<evidence type="ECO:0000256" key="2">
    <source>
        <dbReference type="ARBA" id="ARBA00022679"/>
    </source>
</evidence>
<dbReference type="Gene3D" id="3.40.630.70">
    <property type="entry name" value="Leucyl/phenylalanyl-tRNA-protein transferase, C-terminal domain"/>
    <property type="match status" value="1"/>
</dbReference>
<dbReference type="InterPro" id="IPR004616">
    <property type="entry name" value="Leu/Phe-tRNA_Trfase"/>
</dbReference>
<sequence>MALRPPLLPADPDAPFPPGASALRQPDGLLAIGGDLTPPRLLNAYRHGIFPWYSDGQPILWWCPDPRTVFRTGRVRLSSRFRRELRRSCWSVRADTAFEQVIDACARIPRDGQHGTWITAQMRAAYVELHHRGHAHSVEVFDGQQLVGGIYGVAVGRMFFGESMFSTQSGGSKVALAALARCLHGWDWPLLDAQVENAHLLSLGAELWPRDDFLAQVAVQTQMPEPPNAWTSRFGTWPARLLADPST</sequence>
<protein>
    <recommendedName>
        <fullName evidence="4">Leucyl/phenylalanyl-tRNA--protein transferase</fullName>
        <ecNumber evidence="4">2.3.2.6</ecNumber>
    </recommendedName>
    <alternativeName>
        <fullName evidence="4">L/F-transferase</fullName>
    </alternativeName>
    <alternativeName>
        <fullName evidence="4">Leucyltransferase</fullName>
    </alternativeName>
    <alternativeName>
        <fullName evidence="4">Phenyalanyltransferase</fullName>
    </alternativeName>
</protein>
<dbReference type="PANTHER" id="PTHR30098">
    <property type="entry name" value="LEUCYL/PHENYLALANYL-TRNA--PROTEIN TRANSFERASE"/>
    <property type="match status" value="1"/>
</dbReference>
<dbReference type="EC" id="2.3.2.6" evidence="4"/>
<accession>A0ABW2YIV9</accession>
<name>A0ABW2YIV9_9GAMM</name>
<comment type="catalytic activity">
    <reaction evidence="4">
        <text>N-terminal L-arginyl-[protein] + L-leucyl-tRNA(Leu) = N-terminal L-leucyl-L-arginyl-[protein] + tRNA(Leu) + H(+)</text>
        <dbReference type="Rhea" id="RHEA:50416"/>
        <dbReference type="Rhea" id="RHEA-COMP:9613"/>
        <dbReference type="Rhea" id="RHEA-COMP:9622"/>
        <dbReference type="Rhea" id="RHEA-COMP:12672"/>
        <dbReference type="Rhea" id="RHEA-COMP:12673"/>
        <dbReference type="ChEBI" id="CHEBI:15378"/>
        <dbReference type="ChEBI" id="CHEBI:64719"/>
        <dbReference type="ChEBI" id="CHEBI:78442"/>
        <dbReference type="ChEBI" id="CHEBI:78494"/>
        <dbReference type="ChEBI" id="CHEBI:133044"/>
        <dbReference type="EC" id="2.3.2.6"/>
    </reaction>
</comment>
<dbReference type="NCBIfam" id="TIGR00667">
    <property type="entry name" value="aat"/>
    <property type="match status" value="1"/>
</dbReference>
<evidence type="ECO:0000256" key="3">
    <source>
        <dbReference type="ARBA" id="ARBA00023315"/>
    </source>
</evidence>
<dbReference type="Proteomes" id="UP001597090">
    <property type="component" value="Unassembled WGS sequence"/>
</dbReference>
<keyword evidence="3 4" id="KW-0012">Acyltransferase</keyword>
<comment type="caution">
    <text evidence="5">The sequence shown here is derived from an EMBL/GenBank/DDBJ whole genome shotgun (WGS) entry which is preliminary data.</text>
</comment>
<dbReference type="PANTHER" id="PTHR30098:SF2">
    <property type="entry name" value="LEUCYL_PHENYLALANYL-TRNA--PROTEIN TRANSFERASE"/>
    <property type="match status" value="1"/>
</dbReference>
<comment type="subcellular location">
    <subcellularLocation>
        <location evidence="4">Cytoplasm</location>
    </subcellularLocation>
</comment>
<keyword evidence="2 4" id="KW-0808">Transferase</keyword>
<evidence type="ECO:0000256" key="1">
    <source>
        <dbReference type="ARBA" id="ARBA00022490"/>
    </source>
</evidence>
<proteinExistence type="inferred from homology"/>
<dbReference type="InterPro" id="IPR042221">
    <property type="entry name" value="Leu/Phe-tRNA_Trfase_N"/>
</dbReference>
<evidence type="ECO:0000313" key="5">
    <source>
        <dbReference type="EMBL" id="MFD0738127.1"/>
    </source>
</evidence>
<comment type="catalytic activity">
    <reaction evidence="4">
        <text>N-terminal L-lysyl-[protein] + L-leucyl-tRNA(Leu) = N-terminal L-leucyl-L-lysyl-[protein] + tRNA(Leu) + H(+)</text>
        <dbReference type="Rhea" id="RHEA:12340"/>
        <dbReference type="Rhea" id="RHEA-COMP:9613"/>
        <dbReference type="Rhea" id="RHEA-COMP:9622"/>
        <dbReference type="Rhea" id="RHEA-COMP:12670"/>
        <dbReference type="Rhea" id="RHEA-COMP:12671"/>
        <dbReference type="ChEBI" id="CHEBI:15378"/>
        <dbReference type="ChEBI" id="CHEBI:65249"/>
        <dbReference type="ChEBI" id="CHEBI:78442"/>
        <dbReference type="ChEBI" id="CHEBI:78494"/>
        <dbReference type="ChEBI" id="CHEBI:133043"/>
        <dbReference type="EC" id="2.3.2.6"/>
    </reaction>
</comment>
<dbReference type="SUPFAM" id="SSF55729">
    <property type="entry name" value="Acyl-CoA N-acyltransferases (Nat)"/>
    <property type="match status" value="1"/>
</dbReference>
<evidence type="ECO:0000313" key="6">
    <source>
        <dbReference type="Proteomes" id="UP001597090"/>
    </source>
</evidence>
<dbReference type="RefSeq" id="WP_386811067.1">
    <property type="nucleotide sequence ID" value="NZ_JBHTIH010000002.1"/>
</dbReference>
<comment type="catalytic activity">
    <reaction evidence="4">
        <text>L-phenylalanyl-tRNA(Phe) + an N-terminal L-alpha-aminoacyl-[protein] = an N-terminal L-phenylalanyl-L-alpha-aminoacyl-[protein] + tRNA(Phe)</text>
        <dbReference type="Rhea" id="RHEA:43632"/>
        <dbReference type="Rhea" id="RHEA-COMP:9668"/>
        <dbReference type="Rhea" id="RHEA-COMP:9699"/>
        <dbReference type="Rhea" id="RHEA-COMP:10636"/>
        <dbReference type="Rhea" id="RHEA-COMP:10637"/>
        <dbReference type="ChEBI" id="CHEBI:78442"/>
        <dbReference type="ChEBI" id="CHEBI:78531"/>
        <dbReference type="ChEBI" id="CHEBI:78597"/>
        <dbReference type="ChEBI" id="CHEBI:83561"/>
        <dbReference type="EC" id="2.3.2.6"/>
    </reaction>
</comment>
<keyword evidence="6" id="KW-1185">Reference proteome</keyword>
<comment type="similarity">
    <text evidence="4">Belongs to the L/F-transferase family.</text>
</comment>
<evidence type="ECO:0000256" key="4">
    <source>
        <dbReference type="HAMAP-Rule" id="MF_00688"/>
    </source>
</evidence>
<dbReference type="InterPro" id="IPR016181">
    <property type="entry name" value="Acyl_CoA_acyltransferase"/>
</dbReference>
<reference evidence="6" key="1">
    <citation type="journal article" date="2019" name="Int. J. Syst. Evol. Microbiol.">
        <title>The Global Catalogue of Microorganisms (GCM) 10K type strain sequencing project: providing services to taxonomists for standard genome sequencing and annotation.</title>
        <authorList>
            <consortium name="The Broad Institute Genomics Platform"/>
            <consortium name="The Broad Institute Genome Sequencing Center for Infectious Disease"/>
            <person name="Wu L."/>
            <person name="Ma J."/>
        </authorList>
    </citation>
    <scope>NUCLEOTIDE SEQUENCE [LARGE SCALE GENOMIC DNA]</scope>
    <source>
        <strain evidence="6">CCUG 55491</strain>
    </source>
</reference>